<dbReference type="PANTHER" id="PTHR35184:SF1">
    <property type="entry name" value="INTEGRAL MEMBRANE PROTEIN"/>
    <property type="match status" value="1"/>
</dbReference>
<feature type="transmembrane region" description="Helical" evidence="2">
    <location>
        <begin position="98"/>
        <end position="118"/>
    </location>
</feature>
<protein>
    <submittedName>
        <fullName evidence="3">DEHA2D07634p</fullName>
    </submittedName>
</protein>
<feature type="transmembrane region" description="Helical" evidence="2">
    <location>
        <begin position="315"/>
        <end position="337"/>
    </location>
</feature>
<dbReference type="EMBL" id="CR382136">
    <property type="protein sequence ID" value="CAG86936.2"/>
    <property type="molecule type" value="Genomic_DNA"/>
</dbReference>
<feature type="transmembrane region" description="Helical" evidence="2">
    <location>
        <begin position="68"/>
        <end position="91"/>
    </location>
</feature>
<feature type="region of interest" description="Disordered" evidence="1">
    <location>
        <begin position="417"/>
        <end position="455"/>
    </location>
</feature>
<feature type="transmembrane region" description="Helical" evidence="2">
    <location>
        <begin position="352"/>
        <end position="371"/>
    </location>
</feature>
<dbReference type="VEuPathDB" id="FungiDB:DEHA2D07634g"/>
<evidence type="ECO:0000313" key="3">
    <source>
        <dbReference type="EMBL" id="CAG86936.2"/>
    </source>
</evidence>
<gene>
    <name evidence="3" type="ordered locus">DEHA2D07634g</name>
</gene>
<keyword evidence="2" id="KW-0812">Transmembrane</keyword>
<feature type="compositionally biased region" description="Acidic residues" evidence="1">
    <location>
        <begin position="445"/>
        <end position="455"/>
    </location>
</feature>
<sequence>MSEGYSATHGLMMFLQATNNGAAEGTGIRLNVDQAHNLLGKNIPSSLVDYTLGTQINLFGSYPEESDIVPSAIFTAVFAILGILHLIIFCMNFSRGHYFWLSLGWFGYCVTRVVGWALRIAWARNITVTQMGIANEVFLIIPSIILVSINLILAQRLFTWRHPVGGSRKLFWSIMIGLYIVVLGVIAMTIVASAIPYLYYLSERAYKNYQKVVQASAILIILYTLTAVSLIALSYFFKPTTKDENLYTYQPWWIESFHPFYFVRPHAAQEAEESFMKRNHNHRHAIRVIAATHHHYNVVQGLSNERGNLKHNTSLLIICSSTLFLFIGSVLRSIAVFQARFNRDEGPVCAPVAMYIVWGLLETIINLSYIIGRVDLRFYRPDVLPAAVRAIITAEQTNRPSVMPSEQATLDGDNISLDQSEFDFSDSESLPPNYYENKHEKEDAVTEDNESEFYF</sequence>
<dbReference type="eggNOG" id="ENOG502S0ZE">
    <property type="taxonomic scope" value="Eukaryota"/>
</dbReference>
<dbReference type="Proteomes" id="UP000000599">
    <property type="component" value="Chromosome D"/>
</dbReference>
<keyword evidence="4" id="KW-1185">Reference proteome</keyword>
<reference evidence="3 4" key="1">
    <citation type="journal article" date="2004" name="Nature">
        <title>Genome evolution in yeasts.</title>
        <authorList>
            <consortium name="Genolevures"/>
            <person name="Dujon B."/>
            <person name="Sherman D."/>
            <person name="Fischer G."/>
            <person name="Durrens P."/>
            <person name="Casaregola S."/>
            <person name="Lafontaine I."/>
            <person name="de Montigny J."/>
            <person name="Marck C."/>
            <person name="Neuveglise C."/>
            <person name="Talla E."/>
            <person name="Goffard N."/>
            <person name="Frangeul L."/>
            <person name="Aigle M."/>
            <person name="Anthouard V."/>
            <person name="Babour A."/>
            <person name="Barbe V."/>
            <person name="Barnay S."/>
            <person name="Blanchin S."/>
            <person name="Beckerich J.M."/>
            <person name="Beyne E."/>
            <person name="Bleykasten C."/>
            <person name="Boisrame A."/>
            <person name="Boyer J."/>
            <person name="Cattolico L."/>
            <person name="Confanioleri F."/>
            <person name="de Daruvar A."/>
            <person name="Despons L."/>
            <person name="Fabre E."/>
            <person name="Fairhead C."/>
            <person name="Ferry-Dumazet H."/>
            <person name="Groppi A."/>
            <person name="Hantraye F."/>
            <person name="Hennequin C."/>
            <person name="Jauniaux N."/>
            <person name="Joyet P."/>
            <person name="Kachouri R."/>
            <person name="Kerrest A."/>
            <person name="Koszul R."/>
            <person name="Lemaire M."/>
            <person name="Lesur I."/>
            <person name="Ma L."/>
            <person name="Muller H."/>
            <person name="Nicaud J.M."/>
            <person name="Nikolski M."/>
            <person name="Oztas S."/>
            <person name="Ozier-Kalogeropoulos O."/>
            <person name="Pellenz S."/>
            <person name="Potier S."/>
            <person name="Richard G.F."/>
            <person name="Straub M.L."/>
            <person name="Suleau A."/>
            <person name="Swennene D."/>
            <person name="Tekaia F."/>
            <person name="Wesolowski-Louvel M."/>
            <person name="Westhof E."/>
            <person name="Wirth B."/>
            <person name="Zeniou-Meyer M."/>
            <person name="Zivanovic I."/>
            <person name="Bolotin-Fukuhara M."/>
            <person name="Thierry A."/>
            <person name="Bouchier C."/>
            <person name="Caudron B."/>
            <person name="Scarpelli C."/>
            <person name="Gaillardin C."/>
            <person name="Weissenbach J."/>
            <person name="Wincker P."/>
            <person name="Souciet J.L."/>
        </authorList>
    </citation>
    <scope>NUCLEOTIDE SEQUENCE [LARGE SCALE GENOMIC DNA]</scope>
    <source>
        <strain evidence="4">ATCC 36239 / CBS 767 / BCRC 21394 / JCM 1990 / NBRC 0083 / IGC 2968</strain>
    </source>
</reference>
<dbReference type="HOGENOM" id="CLU_042296_0_0_1"/>
<dbReference type="InParanoid" id="Q6BSM8"/>
<organism evidence="3 4">
    <name type="scientific">Debaryomyces hansenii (strain ATCC 36239 / CBS 767 / BCRC 21394 / JCM 1990 / NBRC 0083 / IGC 2968)</name>
    <name type="common">Yeast</name>
    <name type="synonym">Torulaspora hansenii</name>
    <dbReference type="NCBI Taxonomy" id="284592"/>
    <lineage>
        <taxon>Eukaryota</taxon>
        <taxon>Fungi</taxon>
        <taxon>Dikarya</taxon>
        <taxon>Ascomycota</taxon>
        <taxon>Saccharomycotina</taxon>
        <taxon>Pichiomycetes</taxon>
        <taxon>Debaryomycetaceae</taxon>
        <taxon>Debaryomyces</taxon>
    </lineage>
</organism>
<dbReference type="PANTHER" id="PTHR35184">
    <property type="entry name" value="YALI0C10208P"/>
    <property type="match status" value="1"/>
</dbReference>
<dbReference type="RefSeq" id="XP_458792.2">
    <property type="nucleotide sequence ID" value="XM_458792.1"/>
</dbReference>
<dbReference type="Pfam" id="PF11309">
    <property type="entry name" value="DUF3112"/>
    <property type="match status" value="1"/>
</dbReference>
<proteinExistence type="predicted"/>
<feature type="transmembrane region" description="Helical" evidence="2">
    <location>
        <begin position="138"/>
        <end position="158"/>
    </location>
</feature>
<evidence type="ECO:0000313" key="4">
    <source>
        <dbReference type="Proteomes" id="UP000000599"/>
    </source>
</evidence>
<name>Q6BSM8_DEBHA</name>
<dbReference type="OMA" id="ELRYTYQ"/>
<dbReference type="InterPro" id="IPR021460">
    <property type="entry name" value="DUF3112"/>
</dbReference>
<feature type="transmembrane region" description="Helical" evidence="2">
    <location>
        <begin position="212"/>
        <end position="237"/>
    </location>
</feature>
<keyword evidence="2" id="KW-0472">Membrane</keyword>
<accession>Q6BSM8</accession>
<dbReference type="AlphaFoldDB" id="Q6BSM8"/>
<evidence type="ECO:0000256" key="2">
    <source>
        <dbReference type="SAM" id="Phobius"/>
    </source>
</evidence>
<evidence type="ECO:0000256" key="1">
    <source>
        <dbReference type="SAM" id="MobiDB-lite"/>
    </source>
</evidence>
<feature type="transmembrane region" description="Helical" evidence="2">
    <location>
        <begin position="170"/>
        <end position="200"/>
    </location>
</feature>
<dbReference type="STRING" id="284592.Q6BSM8"/>
<dbReference type="KEGG" id="dha:DEHA2D07634g"/>
<keyword evidence="2" id="KW-1133">Transmembrane helix</keyword>
<dbReference type="GeneID" id="2900995"/>
<dbReference type="OrthoDB" id="3357002at2759"/>